<dbReference type="PROSITE" id="PS51257">
    <property type="entry name" value="PROKAR_LIPOPROTEIN"/>
    <property type="match status" value="1"/>
</dbReference>
<gene>
    <name evidence="2" type="ORF">AL399_02205</name>
    <name evidence="3" type="ORF">AL399_02460</name>
</gene>
<dbReference type="Pfam" id="PF16125">
    <property type="entry name" value="DUF4837"/>
    <property type="match status" value="1"/>
</dbReference>
<comment type="caution">
    <text evidence="3">The sequence shown here is derived from an EMBL/GenBank/DDBJ whole genome shotgun (WGS) entry which is preliminary data.</text>
</comment>
<evidence type="ECO:0000313" key="4">
    <source>
        <dbReference type="Proteomes" id="UP000054172"/>
    </source>
</evidence>
<dbReference type="InterPro" id="IPR032286">
    <property type="entry name" value="DUF4837"/>
</dbReference>
<evidence type="ECO:0008006" key="5">
    <source>
        <dbReference type="Google" id="ProtNLM"/>
    </source>
</evidence>
<keyword evidence="4" id="KW-1185">Reference proteome</keyword>
<evidence type="ECO:0000313" key="3">
    <source>
        <dbReference type="EMBL" id="KQM09347.1"/>
    </source>
</evidence>
<organism evidence="3 4">
    <name type="scientific">Candidatus [Bacteroides] periocalifornicus</name>
    <dbReference type="NCBI Taxonomy" id="1702214"/>
    <lineage>
        <taxon>Bacteria</taxon>
        <taxon>Pseudomonadati</taxon>
        <taxon>Bacteroidota</taxon>
    </lineage>
</organism>
<dbReference type="PATRIC" id="fig|1702214.3.peg.303"/>
<proteinExistence type="predicted"/>
<dbReference type="AlphaFoldDB" id="A0A0Q4AZ26"/>
<dbReference type="STRING" id="1702214.AL399_02205"/>
<dbReference type="EMBL" id="LIIK01000007">
    <property type="protein sequence ID" value="KQM09308.1"/>
    <property type="molecule type" value="Genomic_DNA"/>
</dbReference>
<keyword evidence="1" id="KW-0732">Signal</keyword>
<reference evidence="3 4" key="1">
    <citation type="submission" date="2015-08" db="EMBL/GenBank/DDBJ databases">
        <title>Candidatus Bacteriodes Periocalifornicus.</title>
        <authorList>
            <person name="McLean J.S."/>
            <person name="Kelley S."/>
        </authorList>
    </citation>
    <scope>NUCLEOTIDE SEQUENCE [LARGE SCALE GENOMIC DNA]</scope>
    <source>
        <strain evidence="3">12B</strain>
    </source>
</reference>
<name>A0A0Q4AZ26_9BACT</name>
<feature type="signal peptide" evidence="1">
    <location>
        <begin position="1"/>
        <end position="21"/>
    </location>
</feature>
<dbReference type="EMBL" id="LIIK01000007">
    <property type="protein sequence ID" value="KQM09347.1"/>
    <property type="molecule type" value="Genomic_DNA"/>
</dbReference>
<dbReference type="Proteomes" id="UP000054172">
    <property type="component" value="Unassembled WGS sequence"/>
</dbReference>
<accession>A0A0Q4AZ26</accession>
<sequence length="329" mass="36656">MKSLFYLSTCFLFLLSACRSGSNGRSTLLPNITGKPGQILVVAPVQIKDTPLADSLRAVLGAEYPMIPQHEPAFDLTFIPESAFDRVLQPFRNILFIRTSPDSAQSSLRLATDKWAAPQSVAYLSGPNIDSLAAWVGTHAYTLYQTFTEAEQKRLMEGYRKVHNADLSSLVAKRFGVWMDIPSGFATRVDKPDFCWLSLETKDISQGIFVYEWGNFGSPFAPDTLVAHQNYYTHRDVPGPSPNSYMQVAEVIPPEVQALRFGGDTLVRMRGLWDVRGHAMGGAFVSYSHLSADGLRVITTVGYIYAPRFKKREYMRQLEAVLLGQVGED</sequence>
<feature type="chain" id="PRO_5007428433" description="DUF4837 domain-containing protein" evidence="1">
    <location>
        <begin position="22"/>
        <end position="329"/>
    </location>
</feature>
<protein>
    <recommendedName>
        <fullName evidence="5">DUF4837 domain-containing protein</fullName>
    </recommendedName>
</protein>
<evidence type="ECO:0000256" key="1">
    <source>
        <dbReference type="SAM" id="SignalP"/>
    </source>
</evidence>
<evidence type="ECO:0000313" key="2">
    <source>
        <dbReference type="EMBL" id="KQM09308.1"/>
    </source>
</evidence>